<keyword evidence="1 6" id="KW-0479">Metal-binding</keyword>
<keyword evidence="5 6" id="KW-0440">LIM domain</keyword>
<proteinExistence type="predicted"/>
<dbReference type="Gene3D" id="2.10.110.10">
    <property type="entry name" value="Cysteine Rich Protein"/>
    <property type="match status" value="1"/>
</dbReference>
<dbReference type="EMBL" id="KZ511961">
    <property type="protein sequence ID" value="PKU31993.1"/>
    <property type="molecule type" value="Genomic_DNA"/>
</dbReference>
<accession>A0A2I0TDW4</accession>
<dbReference type="PANTHER" id="PTHR24205:SF7">
    <property type="entry name" value="FOUR AND A HALF LIM DOMAINS PROTEIN 5"/>
    <property type="match status" value="1"/>
</dbReference>
<dbReference type="FunFam" id="2.10.110.10:FF:000013">
    <property type="entry name" value="Four and a half LIM domains 1"/>
    <property type="match status" value="1"/>
</dbReference>
<dbReference type="GO" id="GO:0045944">
    <property type="term" value="P:positive regulation of transcription by RNA polymerase II"/>
    <property type="evidence" value="ECO:0007669"/>
    <property type="project" value="TreeGrafter"/>
</dbReference>
<dbReference type="PANTHER" id="PTHR24205">
    <property type="entry name" value="FOUR AND A HALF LIM DOMAINS PROTEIN"/>
    <property type="match status" value="1"/>
</dbReference>
<dbReference type="OrthoDB" id="274660at2759"/>
<keyword evidence="9" id="KW-1185">Reference proteome</keyword>
<dbReference type="InterPro" id="IPR001781">
    <property type="entry name" value="Znf_LIM"/>
</dbReference>
<dbReference type="GO" id="GO:0005634">
    <property type="term" value="C:nucleus"/>
    <property type="evidence" value="ECO:0007669"/>
    <property type="project" value="TreeGrafter"/>
</dbReference>
<dbReference type="GO" id="GO:0003713">
    <property type="term" value="F:transcription coactivator activity"/>
    <property type="evidence" value="ECO:0007669"/>
    <property type="project" value="TreeGrafter"/>
</dbReference>
<dbReference type="Pfam" id="PF00412">
    <property type="entry name" value="LIM"/>
    <property type="match status" value="1"/>
</dbReference>
<evidence type="ECO:0000256" key="3">
    <source>
        <dbReference type="ARBA" id="ARBA00022771"/>
    </source>
</evidence>
<reference evidence="9" key="2">
    <citation type="submission" date="2017-12" db="EMBL/GenBank/DDBJ databases">
        <title>Genome sequence of the Bar-tailed Godwit (Limosa lapponica baueri).</title>
        <authorList>
            <person name="Lima N.C.B."/>
            <person name="Parody-Merino A.M."/>
            <person name="Battley P.F."/>
            <person name="Fidler A.E."/>
            <person name="Prosdocimi F."/>
        </authorList>
    </citation>
    <scope>NUCLEOTIDE SEQUENCE [LARGE SCALE GENOMIC DNA]</scope>
</reference>
<evidence type="ECO:0000256" key="5">
    <source>
        <dbReference type="ARBA" id="ARBA00023038"/>
    </source>
</evidence>
<name>A0A2I0TDW4_LIMLA</name>
<evidence type="ECO:0000256" key="4">
    <source>
        <dbReference type="ARBA" id="ARBA00022833"/>
    </source>
</evidence>
<dbReference type="SUPFAM" id="SSF57716">
    <property type="entry name" value="Glucocorticoid receptor-like (DNA-binding domain)"/>
    <property type="match status" value="2"/>
</dbReference>
<evidence type="ECO:0000313" key="9">
    <source>
        <dbReference type="Proteomes" id="UP000233556"/>
    </source>
</evidence>
<protein>
    <recommendedName>
        <fullName evidence="7">LIM zinc-binding domain-containing protein</fullName>
    </recommendedName>
</protein>
<dbReference type="SMART" id="SM00132">
    <property type="entry name" value="LIM"/>
    <property type="match status" value="1"/>
</dbReference>
<reference evidence="9" key="1">
    <citation type="submission" date="2017-11" db="EMBL/GenBank/DDBJ databases">
        <authorList>
            <person name="Lima N.C."/>
            <person name="Parody-Merino A.M."/>
            <person name="Battley P.F."/>
            <person name="Fidler A.E."/>
            <person name="Prosdocimi F."/>
        </authorList>
    </citation>
    <scope>NUCLEOTIDE SEQUENCE [LARGE SCALE GENOMIC DNA]</scope>
</reference>
<dbReference type="GO" id="GO:0008270">
    <property type="term" value="F:zinc ion binding"/>
    <property type="evidence" value="ECO:0007669"/>
    <property type="project" value="UniProtKB-KW"/>
</dbReference>
<dbReference type="Proteomes" id="UP000233556">
    <property type="component" value="Unassembled WGS sequence"/>
</dbReference>
<evidence type="ECO:0000256" key="6">
    <source>
        <dbReference type="PROSITE-ProRule" id="PRU00125"/>
    </source>
</evidence>
<evidence type="ECO:0000256" key="2">
    <source>
        <dbReference type="ARBA" id="ARBA00022737"/>
    </source>
</evidence>
<keyword evidence="3" id="KW-0863">Zinc-finger</keyword>
<organism evidence="8 9">
    <name type="scientific">Limosa lapponica baueri</name>
    <dbReference type="NCBI Taxonomy" id="1758121"/>
    <lineage>
        <taxon>Eukaryota</taxon>
        <taxon>Metazoa</taxon>
        <taxon>Chordata</taxon>
        <taxon>Craniata</taxon>
        <taxon>Vertebrata</taxon>
        <taxon>Euteleostomi</taxon>
        <taxon>Archelosauria</taxon>
        <taxon>Archosauria</taxon>
        <taxon>Dinosauria</taxon>
        <taxon>Saurischia</taxon>
        <taxon>Theropoda</taxon>
        <taxon>Coelurosauria</taxon>
        <taxon>Aves</taxon>
        <taxon>Neognathae</taxon>
        <taxon>Neoaves</taxon>
        <taxon>Charadriiformes</taxon>
        <taxon>Scolopacidae</taxon>
        <taxon>Limosa</taxon>
    </lineage>
</organism>
<dbReference type="GO" id="GO:0030018">
    <property type="term" value="C:Z disc"/>
    <property type="evidence" value="ECO:0007669"/>
    <property type="project" value="TreeGrafter"/>
</dbReference>
<dbReference type="PROSITE" id="PS50023">
    <property type="entry name" value="LIM_DOMAIN_2"/>
    <property type="match status" value="1"/>
</dbReference>
<evidence type="ECO:0000256" key="1">
    <source>
        <dbReference type="ARBA" id="ARBA00022723"/>
    </source>
</evidence>
<sequence>MKGASSVPNAVARWWRNRLLPRTSSCCVLNATLMSIHLSASTARRPLCLVITSGGVTYHDQPWHKECFVCAGCKTQLSGQRFISKDDYPYCVDCFSKLYAKKCASCKKPITGESHLLEGSRRR</sequence>
<keyword evidence="4 6" id="KW-0862">Zinc</keyword>
<dbReference type="AlphaFoldDB" id="A0A2I0TDW4"/>
<evidence type="ECO:0000313" key="8">
    <source>
        <dbReference type="EMBL" id="PKU31993.1"/>
    </source>
</evidence>
<dbReference type="CDD" id="cd09346">
    <property type="entry name" value="LIM3_FHL"/>
    <property type="match status" value="1"/>
</dbReference>
<evidence type="ECO:0000259" key="7">
    <source>
        <dbReference type="PROSITE" id="PS50023"/>
    </source>
</evidence>
<feature type="domain" description="LIM zinc-binding" evidence="7">
    <location>
        <begin position="24"/>
        <end position="101"/>
    </location>
</feature>
<gene>
    <name evidence="8" type="ORF">llap_17703</name>
</gene>
<keyword evidence="2" id="KW-0677">Repeat</keyword>